<dbReference type="GO" id="GO:0006406">
    <property type="term" value="P:mRNA export from nucleus"/>
    <property type="evidence" value="ECO:0007669"/>
    <property type="project" value="InterPro"/>
</dbReference>
<dbReference type="GO" id="GO:0000339">
    <property type="term" value="F:RNA cap binding"/>
    <property type="evidence" value="ECO:0007669"/>
    <property type="project" value="InterPro"/>
</dbReference>
<evidence type="ECO:0000313" key="5">
    <source>
        <dbReference type="Proteomes" id="UP000226031"/>
    </source>
</evidence>
<feature type="compositionally biased region" description="Basic and acidic residues" evidence="1">
    <location>
        <begin position="25"/>
        <end position="40"/>
    </location>
</feature>
<dbReference type="GO" id="GO:0000184">
    <property type="term" value="P:nuclear-transcribed mRNA catabolic process, nonsense-mediated decay"/>
    <property type="evidence" value="ECO:0007669"/>
    <property type="project" value="TreeGrafter"/>
</dbReference>
<dbReference type="InterPro" id="IPR016024">
    <property type="entry name" value="ARM-type_fold"/>
</dbReference>
<reference evidence="4 5" key="1">
    <citation type="submission" date="2017-10" db="EMBL/GenBank/DDBJ databases">
        <title>Comparative genomics in systemic dimorphic fungi from Ajellomycetaceae.</title>
        <authorList>
            <person name="Munoz J.F."/>
            <person name="Mcewen J.G."/>
            <person name="Clay O.K."/>
            <person name="Cuomo C.A."/>
        </authorList>
    </citation>
    <scope>NUCLEOTIDE SEQUENCE [LARGE SCALE GENOMIC DNA]</scope>
    <source>
        <strain evidence="4 5">UAMH4076</strain>
    </source>
</reference>
<dbReference type="InterPro" id="IPR027159">
    <property type="entry name" value="CBP80"/>
</dbReference>
<name>A0A2B7Z7F1_9EURO</name>
<evidence type="ECO:0000259" key="2">
    <source>
        <dbReference type="Pfam" id="PF09088"/>
    </source>
</evidence>
<protein>
    <submittedName>
        <fullName evidence="4">Nuclear cap-binding protein subunit 1</fullName>
    </submittedName>
</protein>
<dbReference type="EMBL" id="PDND01000293">
    <property type="protein sequence ID" value="PGH28952.1"/>
    <property type="molecule type" value="Genomic_DNA"/>
</dbReference>
<dbReference type="GO" id="GO:0005634">
    <property type="term" value="C:nucleus"/>
    <property type="evidence" value="ECO:0007669"/>
    <property type="project" value="TreeGrafter"/>
</dbReference>
<keyword evidence="5" id="KW-1185">Reference proteome</keyword>
<dbReference type="GO" id="GO:0005846">
    <property type="term" value="C:nuclear cap binding complex"/>
    <property type="evidence" value="ECO:0007669"/>
    <property type="project" value="InterPro"/>
</dbReference>
<dbReference type="SUPFAM" id="SSF48371">
    <property type="entry name" value="ARM repeat"/>
    <property type="match status" value="3"/>
</dbReference>
<proteinExistence type="predicted"/>
<dbReference type="PANTHER" id="PTHR12412">
    <property type="entry name" value="CAP BINDING PROTEIN"/>
    <property type="match status" value="1"/>
</dbReference>
<dbReference type="InterPro" id="IPR015172">
    <property type="entry name" value="MIF4G-like_typ-1"/>
</dbReference>
<feature type="region of interest" description="Disordered" evidence="1">
    <location>
        <begin position="279"/>
        <end position="310"/>
    </location>
</feature>
<gene>
    <name evidence="4" type="ORF">GX50_08298</name>
</gene>
<dbReference type="Gene3D" id="1.25.40.180">
    <property type="match status" value="3"/>
</dbReference>
<dbReference type="Proteomes" id="UP000226031">
    <property type="component" value="Unassembled WGS sequence"/>
</dbReference>
<evidence type="ECO:0000313" key="4">
    <source>
        <dbReference type="EMBL" id="PGH28952.1"/>
    </source>
</evidence>
<evidence type="ECO:0000256" key="1">
    <source>
        <dbReference type="SAM" id="MobiDB-lite"/>
    </source>
</evidence>
<dbReference type="FunFam" id="1.25.40.180:FF:000045">
    <property type="entry name" value="snRNA cap binding complex subunit (Gcr3), putative"/>
    <property type="match status" value="1"/>
</dbReference>
<sequence>MVDHETRGGGGGGSRGGYNQRKRRYRDDDDYDRRQQRRRYEEPLAVTVRKQLATIAESAVRRVEDDVVQIAKTVSEHYEDEDEEVKNTFVSLVLQLVGEQPLKIPFVAATVLTANTMKPELAAEVLKKAGEIAQSHIEAGNWRDVKLVLRFLACLQGLFEGEGMFPLLEELFSRAVDLQTASSEDSLGLELVKIILFTIPYIMSSSASGFEAQASALLEKTDIIASTPHTLEALVDPFPSDEVKEDRMSAIDLLQKQLQEEARQGWELSCIPRPWTGLIPTTKPVAGEGEEEKEDEAKEEKEEKETKENEDPFKIATKHAFPTIAVPNPVPNGPKAIFPDVYFSVYFDQELETVPPTTDVAASLLRDALADTIDMLDFNRIATAKFLIDVDCYFAPNTFIKRATPFDKIRDAVEAGAGDRSTWKPEDVAVDAVFSLLFQLPTSEHKLVYYHSVLTEACKIAPAAIAPSLGRAIRFLYKNVEKMDLALSYRFLDWFAHHLSNFGFTWKWTEWVDDVELPAVHPKKAFICGALDKEIRLSFAQRIKGTLPEPYQALISEGKEKDTPDFKYALETTPYATEAQEIMHLIRKKAPDAEIQPHILAIQQAAASQPDTTDPLIPSTDAFVTSICYVGSKSLSHVLSCIERSKERLLSIGPQSPAARRQIITSVLAYWADQPGIGVNIIDKLLNYTILTPLSVIEWALVDHIDGGAALAKAHVYEMVAATMGKVTNRIRQIVAARVQGGIVEPQLSVIDETLRRERGDVQVMFEVIEGALEGVINGSDGNESGMEDVGEGVGGEEEKGIIREWGRRWLRVFKRLRAVEEAFVTEAMARAVPVGTMPPVQQQQVEAGAEPVAEGAADNFIHTILLCQQTVAALSTPLLPARERPYTCSSGCILHPPLEGSDRSTTANLEIIESVRAGDKYSAQLVTVQVKQVTPQNILPTHKKLLAKIYDPLYYDHEQDDVDPFVCMDRDYSREAAAYIALSKLYGIIIPRYFGSFTLKWSVDSKTTCTRSVRLILIELVPGTSMQQLEPTGFSQ</sequence>
<dbReference type="AlphaFoldDB" id="A0A2B7Z7F1"/>
<accession>A0A2B7Z7F1</accession>
<feature type="domain" description="MIF4G-like type 1" evidence="2">
    <location>
        <begin position="355"/>
        <end position="549"/>
    </location>
</feature>
<dbReference type="InterPro" id="IPR015174">
    <property type="entry name" value="MIF4G-like_typ-2"/>
</dbReference>
<dbReference type="Pfam" id="PF09088">
    <property type="entry name" value="MIF4G_like"/>
    <property type="match status" value="1"/>
</dbReference>
<dbReference type="Pfam" id="PF09090">
    <property type="entry name" value="MIF4G_like_2"/>
    <property type="match status" value="1"/>
</dbReference>
<dbReference type="GO" id="GO:0003729">
    <property type="term" value="F:mRNA binding"/>
    <property type="evidence" value="ECO:0007669"/>
    <property type="project" value="TreeGrafter"/>
</dbReference>
<feature type="compositionally biased region" description="Basic and acidic residues" evidence="1">
    <location>
        <begin position="295"/>
        <end position="310"/>
    </location>
</feature>
<dbReference type="FunFam" id="1.25.40.180:FF:000035">
    <property type="entry name" value="snRNA cap binding complex subunit (Gcr3)"/>
    <property type="match status" value="1"/>
</dbReference>
<dbReference type="STRING" id="73230.A0A2B7Z7F1"/>
<comment type="caution">
    <text evidence="4">The sequence shown here is derived from an EMBL/GenBank/DDBJ whole genome shotgun (WGS) entry which is preliminary data.</text>
</comment>
<feature type="domain" description="MIF4G-like type 2" evidence="3">
    <location>
        <begin position="566"/>
        <end position="822"/>
    </location>
</feature>
<dbReference type="FunFam" id="1.25.40.180:FF:000079">
    <property type="entry name" value="Related to cap binding protein 80 (Cbp80)"/>
    <property type="match status" value="1"/>
</dbReference>
<evidence type="ECO:0000259" key="3">
    <source>
        <dbReference type="Pfam" id="PF09090"/>
    </source>
</evidence>
<dbReference type="PANTHER" id="PTHR12412:SF2">
    <property type="entry name" value="NUCLEAR CAP-BINDING PROTEIN SUBUNIT 1"/>
    <property type="match status" value="1"/>
</dbReference>
<organism evidence="4 5">
    <name type="scientific">[Emmonsia] crescens</name>
    <dbReference type="NCBI Taxonomy" id="73230"/>
    <lineage>
        <taxon>Eukaryota</taxon>
        <taxon>Fungi</taxon>
        <taxon>Dikarya</taxon>
        <taxon>Ascomycota</taxon>
        <taxon>Pezizomycotina</taxon>
        <taxon>Eurotiomycetes</taxon>
        <taxon>Eurotiomycetidae</taxon>
        <taxon>Onygenales</taxon>
        <taxon>Ajellomycetaceae</taxon>
        <taxon>Emergomyces</taxon>
    </lineage>
</organism>
<dbReference type="VEuPathDB" id="FungiDB:EMCG_04697"/>
<feature type="region of interest" description="Disordered" evidence="1">
    <location>
        <begin position="1"/>
        <end position="40"/>
    </location>
</feature>
<dbReference type="VEuPathDB" id="FungiDB:EMCG_04698"/>